<proteinExistence type="predicted"/>
<protein>
    <submittedName>
        <fullName evidence="1">Uncharacterized protein</fullName>
    </submittedName>
</protein>
<evidence type="ECO:0000313" key="1">
    <source>
        <dbReference type="EMBL" id="QBZ70710.1"/>
    </source>
</evidence>
<reference evidence="1 2" key="1">
    <citation type="submission" date="2019-03" db="EMBL/GenBank/DDBJ databases">
        <authorList>
            <person name="Kim S.G."/>
            <person name="Park S.C."/>
        </authorList>
    </citation>
    <scope>NUCLEOTIDE SEQUENCE [LARGE SCALE GENOMIC DNA]</scope>
</reference>
<keyword evidence="2" id="KW-1185">Reference proteome</keyword>
<accession>A0A4D6DWJ6</accession>
<dbReference type="EMBL" id="MK689364">
    <property type="protein sequence ID" value="QBZ70710.1"/>
    <property type="molecule type" value="Genomic_DNA"/>
</dbReference>
<organism evidence="1 2">
    <name type="scientific">Edwardsiella phage pEt-SU</name>
    <dbReference type="NCBI Taxonomy" id="2562142"/>
    <lineage>
        <taxon>Viruses</taxon>
        <taxon>Duplodnaviria</taxon>
        <taxon>Heunggongvirae</taxon>
        <taxon>Uroviricota</taxon>
        <taxon>Caudoviricetes</taxon>
        <taxon>Chimalliviridae</taxon>
        <taxon>Petsuvirus</taxon>
        <taxon>Petsuvirus pEtSU</taxon>
    </lineage>
</organism>
<dbReference type="Proteomes" id="UP000297195">
    <property type="component" value="Segment"/>
</dbReference>
<gene>
    <name evidence="1" type="ORF">pETSU_129</name>
</gene>
<evidence type="ECO:0000313" key="2">
    <source>
        <dbReference type="Proteomes" id="UP000297195"/>
    </source>
</evidence>
<sequence>MSKCSPSIPVPPEALARVNLVEENPHEMVEASLSIEIHPWDDSDVIFMHLADGVRLHEWLVRVMHSKGEIGPFVVNTKPIMYKEGHVVIVPDFSRALSLDTMIRLTKRIGEKVQQVKQICNALVNF</sequence>
<name>A0A4D6DWJ6_9CAUD</name>